<keyword evidence="2" id="KW-0378">Hydrolase</keyword>
<sequence length="650" mass="74109">MKFFKISVVFCLLLGHNISAQTDLVKRNTDIFSPLSIPNVQTPYRTQSGEPSSKYWQNESDYKIAVTLDDINHIVSGRVEINYTNKSPDKLDYVWLQLDQNKFKPTSRGAAITSAFGGRFSGDLDGGFNIMSVAVNGKKTRFIITDTRMQIRLDKAIQSKGGKLNIRIDYNFKIPEYGADRMGRIKQEQGWVYEIAQWYPRMAVYDDVKGWNNEPYLGSGEFYLDYGNIDFKITVPFDQIVVGSGALLNIDEVFPKKIARRYKKAQKSDETVMIINPEEVGDTKVTRPVQSGSVTWHFKIDETRDAAWAASKAFILDGAKINLPKEKTAMALSAYTKESATDDGWNKSTEYVKQSIEHNSNMWFSYTYPVATNVAGIVGGMEYPGIVFCSWRAKTAGLWGVIDHEFGHNWFPMVVGSNERLYPWMDEGFNTFINYYSGLAYGKYPPRLNNIRRFVGVLTDPRRESINTPPDVAQTYNLGMTAYRKPAIGLFMLRESVLGYERFDFAFRNYIAKWAFKHPRPIDFFNAMESAAGDDLDWFWKTWFYGTGNIDQGVTNISYVKGDPKNGVFINLENKGEVPMPVNLALTDVNGKVYRYHIPVEVWMRSNTIVYKANTDTEILKVVIDPDALYPDIDLSNNVIEKLLEQTIKD</sequence>
<name>A0A3B0R1M5_9ZZZZ</name>
<dbReference type="Gene3D" id="1.10.390.10">
    <property type="entry name" value="Neutral Protease Domain 2"/>
    <property type="match status" value="1"/>
</dbReference>
<feature type="domain" description="Peptidase M1 membrane alanine aminopeptidase" evidence="1">
    <location>
        <begin position="399"/>
        <end position="543"/>
    </location>
</feature>
<dbReference type="GO" id="GO:0008237">
    <property type="term" value="F:metallopeptidase activity"/>
    <property type="evidence" value="ECO:0007669"/>
    <property type="project" value="InterPro"/>
</dbReference>
<dbReference type="InterPro" id="IPR014782">
    <property type="entry name" value="Peptidase_M1_dom"/>
</dbReference>
<reference evidence="2" key="1">
    <citation type="submission" date="2018-06" db="EMBL/GenBank/DDBJ databases">
        <authorList>
            <person name="Zhirakovskaya E."/>
        </authorList>
    </citation>
    <scope>NUCLEOTIDE SEQUENCE</scope>
</reference>
<keyword evidence="2" id="KW-0645">Protease</keyword>
<dbReference type="SUPFAM" id="SSF55486">
    <property type="entry name" value="Metalloproteases ('zincins'), catalytic domain"/>
    <property type="match status" value="1"/>
</dbReference>
<keyword evidence="2" id="KW-0031">Aminopeptidase</keyword>
<dbReference type="CDD" id="cd09604">
    <property type="entry name" value="M1_APN_like"/>
    <property type="match status" value="1"/>
</dbReference>
<accession>A0A3B0R1M5</accession>
<dbReference type="GO" id="GO:0004177">
    <property type="term" value="F:aminopeptidase activity"/>
    <property type="evidence" value="ECO:0007669"/>
    <property type="project" value="UniProtKB-KW"/>
</dbReference>
<dbReference type="EMBL" id="UOEB01000297">
    <property type="protein sequence ID" value="VAV86141.1"/>
    <property type="molecule type" value="Genomic_DNA"/>
</dbReference>
<protein>
    <submittedName>
        <fullName evidence="2">Zn-dependent aminopeptidase</fullName>
    </submittedName>
</protein>
<gene>
    <name evidence="2" type="ORF">MNBD_BACTEROID02-1716</name>
</gene>
<dbReference type="AlphaFoldDB" id="A0A3B0R1M5"/>
<dbReference type="Pfam" id="PF01433">
    <property type="entry name" value="Peptidase_M1"/>
    <property type="match status" value="1"/>
</dbReference>
<proteinExistence type="predicted"/>
<organism evidence="2">
    <name type="scientific">hydrothermal vent metagenome</name>
    <dbReference type="NCBI Taxonomy" id="652676"/>
    <lineage>
        <taxon>unclassified sequences</taxon>
        <taxon>metagenomes</taxon>
        <taxon>ecological metagenomes</taxon>
    </lineage>
</organism>
<dbReference type="GO" id="GO:0008270">
    <property type="term" value="F:zinc ion binding"/>
    <property type="evidence" value="ECO:0007669"/>
    <property type="project" value="InterPro"/>
</dbReference>
<dbReference type="InterPro" id="IPR027268">
    <property type="entry name" value="Peptidase_M4/M1_CTD_sf"/>
</dbReference>
<evidence type="ECO:0000259" key="1">
    <source>
        <dbReference type="Pfam" id="PF01433"/>
    </source>
</evidence>
<evidence type="ECO:0000313" key="2">
    <source>
        <dbReference type="EMBL" id="VAV86141.1"/>
    </source>
</evidence>